<gene>
    <name evidence="2" type="ORF">B0J13DRAFT_158888</name>
</gene>
<dbReference type="EMBL" id="JAGMUU010000027">
    <property type="protein sequence ID" value="KAH7121823.1"/>
    <property type="molecule type" value="Genomic_DNA"/>
</dbReference>
<dbReference type="PANTHER" id="PTHR38166">
    <property type="entry name" value="C2H2-TYPE DOMAIN-CONTAINING PROTEIN-RELATED"/>
    <property type="match status" value="1"/>
</dbReference>
<feature type="compositionally biased region" description="Low complexity" evidence="1">
    <location>
        <begin position="314"/>
        <end position="325"/>
    </location>
</feature>
<reference evidence="2" key="1">
    <citation type="journal article" date="2021" name="Nat. Commun.">
        <title>Genetic determinants of endophytism in the Arabidopsis root mycobiome.</title>
        <authorList>
            <person name="Mesny F."/>
            <person name="Miyauchi S."/>
            <person name="Thiergart T."/>
            <person name="Pickel B."/>
            <person name="Atanasova L."/>
            <person name="Karlsson M."/>
            <person name="Huettel B."/>
            <person name="Barry K.W."/>
            <person name="Haridas S."/>
            <person name="Chen C."/>
            <person name="Bauer D."/>
            <person name="Andreopoulos W."/>
            <person name="Pangilinan J."/>
            <person name="LaButti K."/>
            <person name="Riley R."/>
            <person name="Lipzen A."/>
            <person name="Clum A."/>
            <person name="Drula E."/>
            <person name="Henrissat B."/>
            <person name="Kohler A."/>
            <person name="Grigoriev I.V."/>
            <person name="Martin F.M."/>
            <person name="Hacquard S."/>
        </authorList>
    </citation>
    <scope>NUCLEOTIDE SEQUENCE</scope>
    <source>
        <strain evidence="2">MPI-CAGE-AT-0021</strain>
    </source>
</reference>
<evidence type="ECO:0000256" key="1">
    <source>
        <dbReference type="SAM" id="MobiDB-lite"/>
    </source>
</evidence>
<comment type="caution">
    <text evidence="2">The sequence shown here is derived from an EMBL/GenBank/DDBJ whole genome shotgun (WGS) entry which is preliminary data.</text>
</comment>
<name>A0A9P9DMF3_9HYPO</name>
<feature type="region of interest" description="Disordered" evidence="1">
    <location>
        <begin position="54"/>
        <end position="127"/>
    </location>
</feature>
<evidence type="ECO:0000313" key="3">
    <source>
        <dbReference type="Proteomes" id="UP000717696"/>
    </source>
</evidence>
<feature type="compositionally biased region" description="Basic and acidic residues" evidence="1">
    <location>
        <begin position="97"/>
        <end position="112"/>
    </location>
</feature>
<evidence type="ECO:0008006" key="4">
    <source>
        <dbReference type="Google" id="ProtNLM"/>
    </source>
</evidence>
<protein>
    <recommendedName>
        <fullName evidence="4">C2H2-type domain-containing protein</fullName>
    </recommendedName>
</protein>
<organism evidence="2 3">
    <name type="scientific">Dactylonectria estremocensis</name>
    <dbReference type="NCBI Taxonomy" id="1079267"/>
    <lineage>
        <taxon>Eukaryota</taxon>
        <taxon>Fungi</taxon>
        <taxon>Dikarya</taxon>
        <taxon>Ascomycota</taxon>
        <taxon>Pezizomycotina</taxon>
        <taxon>Sordariomycetes</taxon>
        <taxon>Hypocreomycetidae</taxon>
        <taxon>Hypocreales</taxon>
        <taxon>Nectriaceae</taxon>
        <taxon>Dactylonectria</taxon>
    </lineage>
</organism>
<dbReference type="AlphaFoldDB" id="A0A9P9DMF3"/>
<dbReference type="PANTHER" id="PTHR38166:SF1">
    <property type="entry name" value="C2H2-TYPE DOMAIN-CONTAINING PROTEIN"/>
    <property type="match status" value="1"/>
</dbReference>
<proteinExistence type="predicted"/>
<keyword evidence="3" id="KW-1185">Reference proteome</keyword>
<evidence type="ECO:0000313" key="2">
    <source>
        <dbReference type="EMBL" id="KAH7121823.1"/>
    </source>
</evidence>
<dbReference type="Proteomes" id="UP000717696">
    <property type="component" value="Unassembled WGS sequence"/>
</dbReference>
<accession>A0A9P9DMF3</accession>
<feature type="region of interest" description="Disordered" evidence="1">
    <location>
        <begin position="1"/>
        <end position="23"/>
    </location>
</feature>
<feature type="region of interest" description="Disordered" evidence="1">
    <location>
        <begin position="314"/>
        <end position="346"/>
    </location>
</feature>
<sequence>MLSISDDSKDKPATPRRPSEELASIITSVSQQLVSEFRSLEATAATNVCSFNLSESTVPSDAPAHGGSPRYTSGGLRPTNDTPGPVPSGGSKPRKRGRDDGDGDGEKSDKNGNDPNQPPLKKSKTEACKAGPKMLACPFWKNDPKKFKQCFHLKLTEIKRVKQHLIRKHTPEHYCNRCLVVFPSEEGLETHLTSQICARGITKLEGISYEQRKKLQCKSNRDSSESERWFAIWTIIFPNEPRPSSPYIPTGASEDLSRFLEFAQRRAASILFQRLRVSGIISVSDEEMSLSEQEILRQGFNDVYEQWLPTFPSLTGSATTSTSTSRRPRPMQHETPGSLPDSAVVLGGQTQPSELQFASSSTQEERLGMQRPDAGAEVLQNATAQHNLLSFIDPMAGNTSPEFSESLSAPAMDDEVNDTDGFGDLFTHTWDGGSDWITASLWNAG</sequence>
<dbReference type="OrthoDB" id="4738706at2759"/>
<feature type="compositionally biased region" description="Basic and acidic residues" evidence="1">
    <location>
        <begin position="1"/>
        <end position="20"/>
    </location>
</feature>